<dbReference type="InterPro" id="IPR049458">
    <property type="entry name" value="EpsG-like"/>
</dbReference>
<keyword evidence="1" id="KW-1133">Transmembrane helix</keyword>
<feature type="transmembrane region" description="Helical" evidence="1">
    <location>
        <begin position="160"/>
        <end position="188"/>
    </location>
</feature>
<dbReference type="Proteomes" id="UP000235661">
    <property type="component" value="Unassembled WGS sequence"/>
</dbReference>
<sequence>MVVLFALFYLFCFVLVIQNKVKYQHKVLILALCVLTYAIGVRTAWPDELVYQIAFDMAPLPWDFSFNAKPFGYAESGYWFLASCVKVIVDDNRFYLYVMGGLSMFLLYKNLQRYSVFPLIGLCVYIGRFLLNRDFIQMRSSLAILLVLLGIYLIKERKMWHYLLLVFVAYQFHHMAIIGLPLYFLCLLKLKKSHIVIGLVLAFIVSQVMFSSIANFVEAYSEDLQYSTYTEGMYVDDAKGLANPMIYFQVGILLMFTFMEDRLRCCSSYYAIFRTGYFYSTLFLIIFCNYTALSGRTSTMFATLEIFMLPLMAKSLSKKWRTIFLLACGVVFVYFFHDKYSSAMIMMRGEQILQQL</sequence>
<keyword evidence="1" id="KW-0472">Membrane</keyword>
<name>A0A2N6Q5H5_9BACT</name>
<feature type="transmembrane region" description="Helical" evidence="1">
    <location>
        <begin position="114"/>
        <end position="131"/>
    </location>
</feature>
<feature type="transmembrane region" description="Helical" evidence="1">
    <location>
        <begin position="320"/>
        <end position="337"/>
    </location>
</feature>
<dbReference type="AlphaFoldDB" id="A0A2N6Q5H5"/>
<evidence type="ECO:0000313" key="2">
    <source>
        <dbReference type="EMBL" id="PMC10256.1"/>
    </source>
</evidence>
<dbReference type="RefSeq" id="WP_102188387.1">
    <property type="nucleotide sequence ID" value="NZ_PNGI01000011.1"/>
</dbReference>
<feature type="transmembrane region" description="Helical" evidence="1">
    <location>
        <begin position="195"/>
        <end position="217"/>
    </location>
</feature>
<protein>
    <submittedName>
        <fullName evidence="2">EpsG family protein</fullName>
    </submittedName>
</protein>
<reference evidence="2 3" key="1">
    <citation type="submission" date="2017-09" db="EMBL/GenBank/DDBJ databases">
        <title>Bacterial strain isolated from the female urinary microbiota.</title>
        <authorList>
            <person name="Thomas-White K."/>
            <person name="Kumar N."/>
            <person name="Forster S."/>
            <person name="Putonti C."/>
            <person name="Lawley T."/>
            <person name="Wolfe A.J."/>
        </authorList>
    </citation>
    <scope>NUCLEOTIDE SEQUENCE [LARGE SCALE GENOMIC DNA]</scope>
    <source>
        <strain evidence="2 3">UMB0818</strain>
    </source>
</reference>
<dbReference type="Pfam" id="PF14897">
    <property type="entry name" value="EpsG"/>
    <property type="match status" value="1"/>
</dbReference>
<feature type="transmembrane region" description="Helical" evidence="1">
    <location>
        <begin position="138"/>
        <end position="154"/>
    </location>
</feature>
<feature type="transmembrane region" description="Helical" evidence="1">
    <location>
        <begin position="241"/>
        <end position="259"/>
    </location>
</feature>
<dbReference type="EMBL" id="PNGI01000011">
    <property type="protein sequence ID" value="PMC10256.1"/>
    <property type="molecule type" value="Genomic_DNA"/>
</dbReference>
<proteinExistence type="predicted"/>
<evidence type="ECO:0000256" key="1">
    <source>
        <dbReference type="SAM" id="Phobius"/>
    </source>
</evidence>
<keyword evidence="1" id="KW-0812">Transmembrane</keyword>
<gene>
    <name evidence="2" type="ORF">CJ232_06260</name>
</gene>
<evidence type="ECO:0000313" key="3">
    <source>
        <dbReference type="Proteomes" id="UP000235661"/>
    </source>
</evidence>
<organism evidence="2 3">
    <name type="scientific">Hoylesella timonensis</name>
    <dbReference type="NCBI Taxonomy" id="386414"/>
    <lineage>
        <taxon>Bacteria</taxon>
        <taxon>Pseudomonadati</taxon>
        <taxon>Bacteroidota</taxon>
        <taxon>Bacteroidia</taxon>
        <taxon>Bacteroidales</taxon>
        <taxon>Prevotellaceae</taxon>
        <taxon>Hoylesella</taxon>
    </lineage>
</organism>
<feature type="transmembrane region" description="Helical" evidence="1">
    <location>
        <begin position="28"/>
        <end position="45"/>
    </location>
</feature>
<feature type="transmembrane region" description="Helical" evidence="1">
    <location>
        <begin position="271"/>
        <end position="292"/>
    </location>
</feature>
<dbReference type="STRING" id="1122992.GCA_000455445_01477"/>
<accession>A0A2N6Q5H5</accession>
<comment type="caution">
    <text evidence="2">The sequence shown here is derived from an EMBL/GenBank/DDBJ whole genome shotgun (WGS) entry which is preliminary data.</text>
</comment>